<reference evidence="1" key="1">
    <citation type="journal article" date="2021" name="Proc. Natl. Acad. Sci. U.S.A.">
        <title>A Catalog of Tens of Thousands of Viruses from Human Metagenomes Reveals Hidden Associations with Chronic Diseases.</title>
        <authorList>
            <person name="Tisza M.J."/>
            <person name="Buck C.B."/>
        </authorList>
    </citation>
    <scope>NUCLEOTIDE SEQUENCE</scope>
    <source>
        <strain evidence="1">CtJT77</strain>
    </source>
</reference>
<evidence type="ECO:0000313" key="1">
    <source>
        <dbReference type="EMBL" id="DAF99945.1"/>
    </source>
</evidence>
<sequence>MEKDSMLTTFDNPFNPFTEFDRWWKEDLLLGHNCCGLLANESNVSDVASDEVNDKAIIEAMERIVKREPMIYKIVYQSDFKKTANG</sequence>
<proteinExistence type="predicted"/>
<protein>
    <submittedName>
        <fullName evidence="1">Uncharacterized protein</fullName>
    </submittedName>
</protein>
<organism evidence="1">
    <name type="scientific">Siphoviridae sp. ctJT77</name>
    <dbReference type="NCBI Taxonomy" id="2825432"/>
    <lineage>
        <taxon>Viruses</taxon>
        <taxon>Duplodnaviria</taxon>
        <taxon>Heunggongvirae</taxon>
        <taxon>Uroviricota</taxon>
        <taxon>Caudoviricetes</taxon>
    </lineage>
</organism>
<dbReference type="EMBL" id="BK016174">
    <property type="protein sequence ID" value="DAF99945.1"/>
    <property type="molecule type" value="Genomic_DNA"/>
</dbReference>
<accession>A0A8S5UZM5</accession>
<name>A0A8S5UZM5_9CAUD</name>